<feature type="region of interest" description="Disordered" evidence="3">
    <location>
        <begin position="1"/>
        <end position="23"/>
    </location>
</feature>
<accession>A0A1G6KTB1</accession>
<gene>
    <name evidence="4" type="ORF">SAMN04488112_106141</name>
</gene>
<name>A0A1G6KTB1_9BACL</name>
<evidence type="ECO:0000313" key="4">
    <source>
        <dbReference type="EMBL" id="SDC34048.1"/>
    </source>
</evidence>
<keyword evidence="1" id="KW-0677">Repeat</keyword>
<dbReference type="InterPro" id="IPR019734">
    <property type="entry name" value="TPR_rpt"/>
</dbReference>
<dbReference type="AlphaFoldDB" id="A0A1G6KTB1"/>
<keyword evidence="5" id="KW-1185">Reference proteome</keyword>
<proteinExistence type="predicted"/>
<evidence type="ECO:0000256" key="1">
    <source>
        <dbReference type="ARBA" id="ARBA00022737"/>
    </source>
</evidence>
<dbReference type="STRING" id="1236220.SAMN04488112_106141"/>
<dbReference type="SMART" id="SM00028">
    <property type="entry name" value="TPR"/>
    <property type="match status" value="4"/>
</dbReference>
<dbReference type="Gene3D" id="1.25.40.10">
    <property type="entry name" value="Tetratricopeptide repeat domain"/>
    <property type="match status" value="1"/>
</dbReference>
<organism evidence="4 5">
    <name type="scientific">Melghirimyces thermohalophilus</name>
    <dbReference type="NCBI Taxonomy" id="1236220"/>
    <lineage>
        <taxon>Bacteria</taxon>
        <taxon>Bacillati</taxon>
        <taxon>Bacillota</taxon>
        <taxon>Bacilli</taxon>
        <taxon>Bacillales</taxon>
        <taxon>Thermoactinomycetaceae</taxon>
        <taxon>Melghirimyces</taxon>
    </lineage>
</organism>
<dbReference type="InterPro" id="IPR011990">
    <property type="entry name" value="TPR-like_helical_dom_sf"/>
</dbReference>
<dbReference type="Proteomes" id="UP000199387">
    <property type="component" value="Unassembled WGS sequence"/>
</dbReference>
<evidence type="ECO:0000256" key="2">
    <source>
        <dbReference type="ARBA" id="ARBA00022803"/>
    </source>
</evidence>
<dbReference type="PANTHER" id="PTHR45586:SF1">
    <property type="entry name" value="LIPOPOLYSACCHARIDE ASSEMBLY PROTEIN B"/>
    <property type="match status" value="1"/>
</dbReference>
<keyword evidence="2" id="KW-0802">TPR repeat</keyword>
<dbReference type="OrthoDB" id="2989031at2"/>
<sequence>MPGITAANDDPIMDTGNSRNAEADRQCEMARIKVRKKRYSEALDALEGVLKADPFHAEGLLLRARALEDMGQLTDARLSLEKVLSQYPQYSPAHREYGRFLLREGSPRSAETELLRALTINPQDAYAHALLAEVYVCTGRKQQGLLHLEIASRFRTEEIRYYEVCARVLTRLGDTSEKVRFLKQTVFSHADNRAAKARFRRAIRAERRGKDRPAFRRYFRRVWS</sequence>
<dbReference type="InterPro" id="IPR051012">
    <property type="entry name" value="CellSynth/LPSAsmb/PSIAsmb"/>
</dbReference>
<dbReference type="Pfam" id="PF14559">
    <property type="entry name" value="TPR_19"/>
    <property type="match status" value="1"/>
</dbReference>
<dbReference type="EMBL" id="FMZA01000006">
    <property type="protein sequence ID" value="SDC34048.1"/>
    <property type="molecule type" value="Genomic_DNA"/>
</dbReference>
<evidence type="ECO:0000256" key="3">
    <source>
        <dbReference type="SAM" id="MobiDB-lite"/>
    </source>
</evidence>
<dbReference type="SUPFAM" id="SSF48452">
    <property type="entry name" value="TPR-like"/>
    <property type="match status" value="1"/>
</dbReference>
<reference evidence="4 5" key="1">
    <citation type="submission" date="2016-10" db="EMBL/GenBank/DDBJ databases">
        <authorList>
            <person name="de Groot N.N."/>
        </authorList>
    </citation>
    <scope>NUCLEOTIDE SEQUENCE [LARGE SCALE GENOMIC DNA]</scope>
    <source>
        <strain evidence="4 5">DSM 45514</strain>
    </source>
</reference>
<dbReference type="RefSeq" id="WP_091567684.1">
    <property type="nucleotide sequence ID" value="NZ_FMZA01000006.1"/>
</dbReference>
<dbReference type="PANTHER" id="PTHR45586">
    <property type="entry name" value="TPR REPEAT-CONTAINING PROTEIN PA4667"/>
    <property type="match status" value="1"/>
</dbReference>
<protein>
    <submittedName>
        <fullName evidence="4">Tetratricopeptide repeat-containing protein</fullName>
    </submittedName>
</protein>
<evidence type="ECO:0000313" key="5">
    <source>
        <dbReference type="Proteomes" id="UP000199387"/>
    </source>
</evidence>